<evidence type="ECO:0000256" key="4">
    <source>
        <dbReference type="ARBA" id="ARBA00022692"/>
    </source>
</evidence>
<dbReference type="PANTHER" id="PTHR43549">
    <property type="entry name" value="MULTIDRUG RESISTANCE PROTEIN YPNP-RELATED"/>
    <property type="match status" value="1"/>
</dbReference>
<accession>A0A7G9GEK5</accession>
<gene>
    <name evidence="8" type="ORF">H9Q79_02800</name>
</gene>
<dbReference type="GO" id="GO:0042910">
    <property type="term" value="F:xenobiotic transmembrane transporter activity"/>
    <property type="evidence" value="ECO:0007669"/>
    <property type="project" value="InterPro"/>
</dbReference>
<evidence type="ECO:0000256" key="3">
    <source>
        <dbReference type="ARBA" id="ARBA00022475"/>
    </source>
</evidence>
<dbReference type="PANTHER" id="PTHR43549:SF3">
    <property type="entry name" value="MULTIDRUG RESISTANCE PROTEIN YPNP-RELATED"/>
    <property type="match status" value="1"/>
</dbReference>
<feature type="transmembrane region" description="Helical" evidence="7">
    <location>
        <begin position="363"/>
        <end position="384"/>
    </location>
</feature>
<dbReference type="EMBL" id="CP060635">
    <property type="protein sequence ID" value="QNM09237.1"/>
    <property type="molecule type" value="Genomic_DNA"/>
</dbReference>
<evidence type="ECO:0000256" key="6">
    <source>
        <dbReference type="ARBA" id="ARBA00023136"/>
    </source>
</evidence>
<name>A0A7G9GEK5_9FIRM</name>
<evidence type="ECO:0000256" key="1">
    <source>
        <dbReference type="ARBA" id="ARBA00004651"/>
    </source>
</evidence>
<dbReference type="CDD" id="cd13138">
    <property type="entry name" value="MATE_yoeA_like"/>
    <property type="match status" value="1"/>
</dbReference>
<feature type="transmembrane region" description="Helical" evidence="7">
    <location>
        <begin position="391"/>
        <end position="413"/>
    </location>
</feature>
<protein>
    <submittedName>
        <fullName evidence="8">MATE family efflux transporter</fullName>
    </submittedName>
</protein>
<dbReference type="RefSeq" id="WP_118642207.1">
    <property type="nucleotide sequence ID" value="NZ_CP060635.1"/>
</dbReference>
<dbReference type="GO" id="GO:0005886">
    <property type="term" value="C:plasma membrane"/>
    <property type="evidence" value="ECO:0007669"/>
    <property type="project" value="UniProtKB-SubCell"/>
</dbReference>
<keyword evidence="3" id="KW-1003">Cell membrane</keyword>
<dbReference type="Proteomes" id="UP000515860">
    <property type="component" value="Chromosome"/>
</dbReference>
<reference evidence="8 9" key="1">
    <citation type="submission" date="2020-08" db="EMBL/GenBank/DDBJ databases">
        <authorList>
            <person name="Liu C."/>
            <person name="Sun Q."/>
        </authorList>
    </citation>
    <scope>NUCLEOTIDE SEQUENCE [LARGE SCALE GENOMIC DNA]</scope>
    <source>
        <strain evidence="8 9">NSJ-29</strain>
    </source>
</reference>
<keyword evidence="6 7" id="KW-0472">Membrane</keyword>
<feature type="transmembrane region" description="Helical" evidence="7">
    <location>
        <begin position="141"/>
        <end position="166"/>
    </location>
</feature>
<evidence type="ECO:0000313" key="8">
    <source>
        <dbReference type="EMBL" id="QNM09237.1"/>
    </source>
</evidence>
<feature type="transmembrane region" description="Helical" evidence="7">
    <location>
        <begin position="21"/>
        <end position="42"/>
    </location>
</feature>
<dbReference type="PIRSF" id="PIRSF006603">
    <property type="entry name" value="DinF"/>
    <property type="match status" value="1"/>
</dbReference>
<dbReference type="AlphaFoldDB" id="A0A7G9GEK5"/>
<keyword evidence="5 7" id="KW-1133">Transmembrane helix</keyword>
<feature type="transmembrane region" description="Helical" evidence="7">
    <location>
        <begin position="100"/>
        <end position="121"/>
    </location>
</feature>
<feature type="transmembrane region" description="Helical" evidence="7">
    <location>
        <begin position="62"/>
        <end position="88"/>
    </location>
</feature>
<feature type="transmembrane region" description="Helical" evidence="7">
    <location>
        <begin position="319"/>
        <end position="343"/>
    </location>
</feature>
<evidence type="ECO:0000256" key="2">
    <source>
        <dbReference type="ARBA" id="ARBA00022448"/>
    </source>
</evidence>
<keyword evidence="9" id="KW-1185">Reference proteome</keyword>
<evidence type="ECO:0000313" key="9">
    <source>
        <dbReference type="Proteomes" id="UP000515860"/>
    </source>
</evidence>
<dbReference type="NCBIfam" id="TIGR00797">
    <property type="entry name" value="matE"/>
    <property type="match status" value="1"/>
</dbReference>
<comment type="subcellular location">
    <subcellularLocation>
        <location evidence="1">Cell membrane</location>
        <topology evidence="1">Multi-pass membrane protein</topology>
    </subcellularLocation>
</comment>
<sequence length="459" mass="49762">MNEKRSRRYEIDMCNGPILRKMLLFAVPLMCSSILQLLFNAADIVVVGKFAGDNSLAAVGSNASLISLLTNLFIGLSVGANVLVARFYGAKQEKELHRAVHTAMLLSIYSGIILMAAGLAFARQLLELMQSPPEVLGLASLYLRIYFVGMPATMIYNFGSAVLRAVGDTKRPLYYLLGAGIVNVVLNLFFVIVLKMDVAGVALATVISQCISALLILRCLMKEQTGIRLVLRELAIDRDKLVQIVKVGLPAGLQGVIFALSNVLIQSSINGFGATVIAGNAAAGNIESFVYFAMNALYQAEISFTSQNMGAGNFKRINKILLSGQLCVIVVGVVMGNLCVLFGNQLLSIYSSSSMVIEAGMRRLRVIAGTYALCGMMDVMVGVLRGIGYSILPMAVSLIGACGFRILWLATIFKMDGYHTITVIYLSYPISWILTFAAHVVCYLCVRRRIPGFRKETSV</sequence>
<proteinExistence type="predicted"/>
<dbReference type="InterPro" id="IPR002528">
    <property type="entry name" value="MATE_fam"/>
</dbReference>
<keyword evidence="2" id="KW-0813">Transport</keyword>
<evidence type="ECO:0000256" key="5">
    <source>
        <dbReference type="ARBA" id="ARBA00022989"/>
    </source>
</evidence>
<dbReference type="InterPro" id="IPR052031">
    <property type="entry name" value="Membrane_Transporter-Flippase"/>
</dbReference>
<organism evidence="8 9">
    <name type="scientific">Wansuia hejianensis</name>
    <dbReference type="NCBI Taxonomy" id="2763667"/>
    <lineage>
        <taxon>Bacteria</taxon>
        <taxon>Bacillati</taxon>
        <taxon>Bacillota</taxon>
        <taxon>Clostridia</taxon>
        <taxon>Lachnospirales</taxon>
        <taxon>Lachnospiraceae</taxon>
        <taxon>Wansuia</taxon>
    </lineage>
</organism>
<dbReference type="GO" id="GO:0015297">
    <property type="term" value="F:antiporter activity"/>
    <property type="evidence" value="ECO:0007669"/>
    <property type="project" value="InterPro"/>
</dbReference>
<feature type="transmembrane region" description="Helical" evidence="7">
    <location>
        <begin position="173"/>
        <end position="194"/>
    </location>
</feature>
<dbReference type="InterPro" id="IPR048279">
    <property type="entry name" value="MdtK-like"/>
</dbReference>
<dbReference type="Pfam" id="PF01554">
    <property type="entry name" value="MatE"/>
    <property type="match status" value="2"/>
</dbReference>
<feature type="transmembrane region" description="Helical" evidence="7">
    <location>
        <begin position="425"/>
        <end position="446"/>
    </location>
</feature>
<feature type="transmembrane region" description="Helical" evidence="7">
    <location>
        <begin position="200"/>
        <end position="220"/>
    </location>
</feature>
<dbReference type="KEGG" id="whj:H9Q79_02800"/>
<keyword evidence="4 7" id="KW-0812">Transmembrane</keyword>
<evidence type="ECO:0000256" key="7">
    <source>
        <dbReference type="SAM" id="Phobius"/>
    </source>
</evidence>